<name>A0A5B0QN00_PUCGR</name>
<dbReference type="Proteomes" id="UP000324748">
    <property type="component" value="Unassembled WGS sequence"/>
</dbReference>
<proteinExistence type="predicted"/>
<gene>
    <name evidence="1" type="ORF">PGT21_017903</name>
</gene>
<evidence type="ECO:0000313" key="2">
    <source>
        <dbReference type="Proteomes" id="UP000324748"/>
    </source>
</evidence>
<dbReference type="AlphaFoldDB" id="A0A5B0QN00"/>
<dbReference type="EMBL" id="VSWC01000014">
    <property type="protein sequence ID" value="KAA1114666.1"/>
    <property type="molecule type" value="Genomic_DNA"/>
</dbReference>
<sequence length="204" mass="22055">MGIGCRFEAREENSFSRDRASQFLCNSLYPRGAADVCFSLEAVAPCHFFGRGQTSEADETCDAGATSLATCGVVSWDRTPMEERQDHGYLTRPPASYSSDFEKNLPKSMPPIGGLMASPVSSQYSDPGRLQLHVAVRLGCWYGLGALHQDGLGRTQVITTPACTQHVTVAYTWLATPPEGVQAAAITHPPVAQLIYCIAAWGRL</sequence>
<organism evidence="1 2">
    <name type="scientific">Puccinia graminis f. sp. tritici</name>
    <dbReference type="NCBI Taxonomy" id="56615"/>
    <lineage>
        <taxon>Eukaryota</taxon>
        <taxon>Fungi</taxon>
        <taxon>Dikarya</taxon>
        <taxon>Basidiomycota</taxon>
        <taxon>Pucciniomycotina</taxon>
        <taxon>Pucciniomycetes</taxon>
        <taxon>Pucciniales</taxon>
        <taxon>Pucciniaceae</taxon>
        <taxon>Puccinia</taxon>
    </lineage>
</organism>
<comment type="caution">
    <text evidence="1">The sequence shown here is derived from an EMBL/GenBank/DDBJ whole genome shotgun (WGS) entry which is preliminary data.</text>
</comment>
<protein>
    <submittedName>
        <fullName evidence="1">Uncharacterized protein</fullName>
    </submittedName>
</protein>
<evidence type="ECO:0000313" key="1">
    <source>
        <dbReference type="EMBL" id="KAA1114666.1"/>
    </source>
</evidence>
<accession>A0A5B0QN00</accession>
<keyword evidence="2" id="KW-1185">Reference proteome</keyword>
<reference evidence="1 2" key="1">
    <citation type="submission" date="2019-05" db="EMBL/GenBank/DDBJ databases">
        <title>Emergence of the Ug99 lineage of the wheat stem rust pathogen through somatic hybridization.</title>
        <authorList>
            <person name="Li F."/>
            <person name="Upadhyaya N.M."/>
            <person name="Sperschneider J."/>
            <person name="Matny O."/>
            <person name="Nguyen-Phuc H."/>
            <person name="Mago R."/>
            <person name="Raley C."/>
            <person name="Miller M.E."/>
            <person name="Silverstein K.A.T."/>
            <person name="Henningsen E."/>
            <person name="Hirsch C.D."/>
            <person name="Visser B."/>
            <person name="Pretorius Z.A."/>
            <person name="Steffenson B.J."/>
            <person name="Schwessinger B."/>
            <person name="Dodds P.N."/>
            <person name="Figueroa M."/>
        </authorList>
    </citation>
    <scope>NUCLEOTIDE SEQUENCE [LARGE SCALE GENOMIC DNA]</scope>
    <source>
        <strain evidence="1">21-0</strain>
    </source>
</reference>